<dbReference type="KEGG" id="pin:Ping_0217"/>
<evidence type="ECO:0000256" key="3">
    <source>
        <dbReference type="ARBA" id="ARBA00048488"/>
    </source>
</evidence>
<sequence length="148" mass="16953">MTDYKKPDEQKLREQLNNVQYQVTQQDATEPPFDNDYWDNHAAGIYVDIVSGEPLFSSLDKFDAHCGWPSFTQPLQPKKVLEKVDTQLFATRTEVRSAIADSHLGHVFDDGPAPGGLRYCINSASLRFIKLEDMAEQGYQEFLYLFDK</sequence>
<proteinExistence type="predicted"/>
<accession>A1SRG9</accession>
<dbReference type="Pfam" id="PF01641">
    <property type="entry name" value="SelR"/>
    <property type="match status" value="1"/>
</dbReference>
<dbReference type="OrthoDB" id="4174719at2"/>
<gene>
    <name evidence="5" type="ordered locus">Ping_0217</name>
</gene>
<dbReference type="GO" id="GO:0005737">
    <property type="term" value="C:cytoplasm"/>
    <property type="evidence" value="ECO:0007669"/>
    <property type="project" value="TreeGrafter"/>
</dbReference>
<dbReference type="GO" id="GO:0030091">
    <property type="term" value="P:protein repair"/>
    <property type="evidence" value="ECO:0007669"/>
    <property type="project" value="InterPro"/>
</dbReference>
<evidence type="ECO:0000313" key="6">
    <source>
        <dbReference type="Proteomes" id="UP000000639"/>
    </source>
</evidence>
<evidence type="ECO:0000313" key="5">
    <source>
        <dbReference type="EMBL" id="ABM02084.1"/>
    </source>
</evidence>
<dbReference type="STRING" id="357804.Ping_0217"/>
<evidence type="ECO:0000259" key="4">
    <source>
        <dbReference type="PROSITE" id="PS51790"/>
    </source>
</evidence>
<organism evidence="5 6">
    <name type="scientific">Psychromonas ingrahamii (strain DSM 17664 / CCUG 51855 / 37)</name>
    <dbReference type="NCBI Taxonomy" id="357804"/>
    <lineage>
        <taxon>Bacteria</taxon>
        <taxon>Pseudomonadati</taxon>
        <taxon>Pseudomonadota</taxon>
        <taxon>Gammaproteobacteria</taxon>
        <taxon>Alteromonadales</taxon>
        <taxon>Psychromonadaceae</taxon>
        <taxon>Psychromonas</taxon>
    </lineage>
</organism>
<dbReference type="HOGENOM" id="CLU_031040_8_5_6"/>
<dbReference type="NCBIfam" id="TIGR00357">
    <property type="entry name" value="peptide-methionine (R)-S-oxide reductase MsrB"/>
    <property type="match status" value="1"/>
</dbReference>
<dbReference type="PROSITE" id="PS51790">
    <property type="entry name" value="MSRB"/>
    <property type="match status" value="1"/>
</dbReference>
<dbReference type="SUPFAM" id="SSF51316">
    <property type="entry name" value="Mss4-like"/>
    <property type="match status" value="1"/>
</dbReference>
<comment type="catalytic activity">
    <reaction evidence="3">
        <text>L-methionyl-[protein] + [thioredoxin]-disulfide + H2O = L-methionyl-(R)-S-oxide-[protein] + [thioredoxin]-dithiol</text>
        <dbReference type="Rhea" id="RHEA:24164"/>
        <dbReference type="Rhea" id="RHEA-COMP:10698"/>
        <dbReference type="Rhea" id="RHEA-COMP:10700"/>
        <dbReference type="Rhea" id="RHEA-COMP:12313"/>
        <dbReference type="Rhea" id="RHEA-COMP:12314"/>
        <dbReference type="ChEBI" id="CHEBI:15377"/>
        <dbReference type="ChEBI" id="CHEBI:16044"/>
        <dbReference type="ChEBI" id="CHEBI:29950"/>
        <dbReference type="ChEBI" id="CHEBI:45764"/>
        <dbReference type="ChEBI" id="CHEBI:50058"/>
        <dbReference type="EC" id="1.8.4.12"/>
    </reaction>
</comment>
<dbReference type="PANTHER" id="PTHR10173:SF59">
    <property type="entry name" value="PEPTIDE METHIONINE SULFOXIDE REDUCTASE MSRA_MSRB"/>
    <property type="match status" value="1"/>
</dbReference>
<dbReference type="PANTHER" id="PTHR10173">
    <property type="entry name" value="METHIONINE SULFOXIDE REDUCTASE"/>
    <property type="match status" value="1"/>
</dbReference>
<evidence type="ECO:0000256" key="2">
    <source>
        <dbReference type="ARBA" id="ARBA00023002"/>
    </source>
</evidence>
<dbReference type="EMBL" id="CP000510">
    <property type="protein sequence ID" value="ABM02084.1"/>
    <property type="molecule type" value="Genomic_DNA"/>
</dbReference>
<dbReference type="GO" id="GO:0006979">
    <property type="term" value="P:response to oxidative stress"/>
    <property type="evidence" value="ECO:0007669"/>
    <property type="project" value="InterPro"/>
</dbReference>
<dbReference type="FunFam" id="2.170.150.20:FF:000003">
    <property type="entry name" value="Peptide methionine sulfoxide reductase MsrB"/>
    <property type="match status" value="1"/>
</dbReference>
<dbReference type="Proteomes" id="UP000000639">
    <property type="component" value="Chromosome"/>
</dbReference>
<reference evidence="5 6" key="1">
    <citation type="submission" date="2007-01" db="EMBL/GenBank/DDBJ databases">
        <title>Complete sequence of Psychromonas ingrahamii 37.</title>
        <authorList>
            <consortium name="US DOE Joint Genome Institute"/>
            <person name="Copeland A."/>
            <person name="Lucas S."/>
            <person name="Lapidus A."/>
            <person name="Barry K."/>
            <person name="Detter J.C."/>
            <person name="Glavina del Rio T."/>
            <person name="Hammon N."/>
            <person name="Israni S."/>
            <person name="Dalin E."/>
            <person name="Tice H."/>
            <person name="Pitluck S."/>
            <person name="Thompson L.S."/>
            <person name="Brettin T."/>
            <person name="Bruce D."/>
            <person name="Han C."/>
            <person name="Tapia R."/>
            <person name="Schmutz J."/>
            <person name="Larimer F."/>
            <person name="Land M."/>
            <person name="Hauser L."/>
            <person name="Kyrpides N."/>
            <person name="Ivanova N."/>
            <person name="Staley J."/>
            <person name="Richardson P."/>
        </authorList>
    </citation>
    <scope>NUCLEOTIDE SEQUENCE [LARGE SCALE GENOMIC DNA]</scope>
    <source>
        <strain evidence="5 6">37</strain>
    </source>
</reference>
<feature type="domain" description="MsrB" evidence="4">
    <location>
        <begin position="9"/>
        <end position="131"/>
    </location>
</feature>
<dbReference type="AlphaFoldDB" id="A1SRG9"/>
<evidence type="ECO:0000256" key="1">
    <source>
        <dbReference type="ARBA" id="ARBA00012499"/>
    </source>
</evidence>
<dbReference type="eggNOG" id="COG0229">
    <property type="taxonomic scope" value="Bacteria"/>
</dbReference>
<keyword evidence="6" id="KW-1185">Reference proteome</keyword>
<keyword evidence="2 5" id="KW-0560">Oxidoreductase</keyword>
<dbReference type="GO" id="GO:0033743">
    <property type="term" value="F:peptide-methionine (R)-S-oxide reductase activity"/>
    <property type="evidence" value="ECO:0007669"/>
    <property type="project" value="UniProtKB-EC"/>
</dbReference>
<protein>
    <recommendedName>
        <fullName evidence="1">peptide-methionine (R)-S-oxide reductase</fullName>
        <ecNumber evidence="1">1.8.4.12</ecNumber>
    </recommendedName>
</protein>
<dbReference type="InterPro" id="IPR002579">
    <property type="entry name" value="Met_Sox_Rdtase_MsrB_dom"/>
</dbReference>
<dbReference type="EC" id="1.8.4.12" evidence="1"/>
<dbReference type="InterPro" id="IPR011057">
    <property type="entry name" value="Mss4-like_sf"/>
</dbReference>
<dbReference type="Gene3D" id="2.170.150.20">
    <property type="entry name" value="Peptide methionine sulfoxide reductase"/>
    <property type="match status" value="1"/>
</dbReference>
<name>A1SRG9_PSYIN</name>
<dbReference type="InterPro" id="IPR028427">
    <property type="entry name" value="Met_Sox_Rdtase_MsrB"/>
</dbReference>